<feature type="compositionally biased region" description="Polar residues" evidence="13">
    <location>
        <begin position="3043"/>
        <end position="3073"/>
    </location>
</feature>
<dbReference type="SUPFAM" id="SSF46934">
    <property type="entry name" value="UBA-like"/>
    <property type="match status" value="1"/>
</dbReference>
<feature type="compositionally biased region" description="Polar residues" evidence="13">
    <location>
        <begin position="510"/>
        <end position="530"/>
    </location>
</feature>
<dbReference type="InterPro" id="IPR010309">
    <property type="entry name" value="E3_Ub_ligase_DUF908"/>
</dbReference>
<dbReference type="GO" id="GO:0008270">
    <property type="term" value="F:zinc ion binding"/>
    <property type="evidence" value="ECO:0007669"/>
    <property type="project" value="InterPro"/>
</dbReference>
<proteinExistence type="inferred from homology"/>
<dbReference type="InterPro" id="IPR016024">
    <property type="entry name" value="ARM-type_fold"/>
</dbReference>
<feature type="region of interest" description="Disordered" evidence="13">
    <location>
        <begin position="1353"/>
        <end position="1416"/>
    </location>
</feature>
<dbReference type="InterPro" id="IPR050409">
    <property type="entry name" value="E3_ubiq-protein_ligase"/>
</dbReference>
<dbReference type="EMBL" id="JAROKS010000008">
    <property type="protein sequence ID" value="KAK1801874.1"/>
    <property type="molecule type" value="Genomic_DNA"/>
</dbReference>
<reference evidence="17" key="1">
    <citation type="submission" date="2023-03" db="EMBL/GenBank/DDBJ databases">
        <title>Electrophorus voltai genome.</title>
        <authorList>
            <person name="Bian C."/>
        </authorList>
    </citation>
    <scope>NUCLEOTIDE SEQUENCE</scope>
    <source>
        <strain evidence="17">CB-2022</strain>
        <tissue evidence="17">Muscle</tissue>
    </source>
</reference>
<feature type="region of interest" description="Disordered" evidence="13">
    <location>
        <begin position="763"/>
        <end position="808"/>
    </location>
</feature>
<dbReference type="InterPro" id="IPR010314">
    <property type="entry name" value="E3_Ub_ligase_DUF913"/>
</dbReference>
<comment type="caution">
    <text evidence="12">Lacks conserved residue(s) required for the propagation of feature annotation.</text>
</comment>
<feature type="region of interest" description="Disordered" evidence="13">
    <location>
        <begin position="4053"/>
        <end position="4128"/>
    </location>
</feature>
<feature type="compositionally biased region" description="Low complexity" evidence="13">
    <location>
        <begin position="1147"/>
        <end position="1161"/>
    </location>
</feature>
<feature type="region of interest" description="Disordered" evidence="13">
    <location>
        <begin position="1141"/>
        <end position="1161"/>
    </location>
</feature>
<dbReference type="Pfam" id="PF14377">
    <property type="entry name" value="UBM"/>
    <property type="match status" value="3"/>
</dbReference>
<organism evidence="17 18">
    <name type="scientific">Electrophorus voltai</name>
    <dbReference type="NCBI Taxonomy" id="2609070"/>
    <lineage>
        <taxon>Eukaryota</taxon>
        <taxon>Metazoa</taxon>
        <taxon>Chordata</taxon>
        <taxon>Craniata</taxon>
        <taxon>Vertebrata</taxon>
        <taxon>Euteleostomi</taxon>
        <taxon>Actinopterygii</taxon>
        <taxon>Neopterygii</taxon>
        <taxon>Teleostei</taxon>
        <taxon>Ostariophysi</taxon>
        <taxon>Gymnotiformes</taxon>
        <taxon>Gymnotoidei</taxon>
        <taxon>Gymnotidae</taxon>
        <taxon>Electrophorus</taxon>
    </lineage>
</organism>
<keyword evidence="9" id="KW-0234">DNA repair</keyword>
<keyword evidence="18" id="KW-1185">Reference proteome</keyword>
<evidence type="ECO:0000256" key="1">
    <source>
        <dbReference type="ARBA" id="ARBA00000885"/>
    </source>
</evidence>
<comment type="subcellular location">
    <subcellularLocation>
        <location evidence="2">Nucleus</location>
    </subcellularLocation>
</comment>
<dbReference type="Gene3D" id="1.10.8.10">
    <property type="entry name" value="DNA helicase RuvA subunit, C-terminal domain"/>
    <property type="match status" value="1"/>
</dbReference>
<feature type="compositionally biased region" description="Basic and acidic residues" evidence="13">
    <location>
        <begin position="2204"/>
        <end position="2226"/>
    </location>
</feature>
<sequence>KLVTMKVDRSKLKKTPTEAPADCRTLIEKLKACSDEQLLLELQQIKTWNIGKCELYHWVDLLDRFDGILCDAGQTVENMSWMLVCDRPDNGQLKALLLAVLNFTALLIEYSFSRHLYSSIEHLTTLLASCDMQVVLSVLNLLYVFSKRSNYITRLGSDKRSPLLARLQHLAESWGGKENGFGLAECCRDLPMTKYPPSATTLHFEFYAEPNSEVKVEKKSSSNTLHYIHIEQLDKISESPSEIMESLTVMYSIPKDKQTLLFTHIRLAHGFSNHKKRLQAVQARLHAISILVYSNALQESANSILYNGLIEELVDVLQITDKQLVDIKAASLRTLTSIVHLERTPKLSNIIDCTGTASYHGFLPVLVRNCIQAMIDPLMEPYPHQFATALFSFLYHLASYDAGGEALVSCGMMEALLKVIKFLGDEQDQITFVTRAVRVVDLITNLDMAAFQSHSGLSIFICRLEHEVDLSRKECPFVIKPKIQRPSTAAETEDMDTDMDMSEVAMESSPGPSTSAGSRTETDLRAQSSSSIVGAPRAGVQCIPQRAALLKSMLNFLKKAIQDPAFSDGIRHASLPTPPVMDGSLPTSLKHIISNAEYYGPSLFLLATEVVTVFVFQEPSLLSSLQDNGLTDVMLHALLIKDTLSLQVPATREVLGSLPNVFSALCLNARGLHSFVQCQPFERLFKVLLSPDYLPAMRRRRSSDPLGDTASNLGSAVDELMRHQPTLKTDATTAIIKLLEEICNLGRAPEYICQKPSIQKADGTVTVPPARSNHAAEEASSEDEEEEEALHTFSQQQGEPESSRQVVGTEERIPIPLMDYILNVMKFVESILSNNTTDDHCQEFVNQKGLLPLVSILGLPNLPIDFPTSAACQAVAGVCKSILTLSHEPKVLQEGLCQLDSILSALEPLHRPIEEPGGSVLLRELANAGHVTDATLSARATPLLHALTAAHAYILMFVHTCRVGQSEIRAISVNQWGSQLGLSVLNKLSQLYCSLVWESTVLLSLCTPNSLPPGCEFGQADMQKLVPKEEKPPSGAATSGGRRTAEAESLSVGVDPSAQGLLEGMGLDGDSLAPMETDEPTTADPKAKSKLTPAMATRIKQIKPLLSGQYPAPQTSSRLGRALAELFGLLVKLCVGSPVRQRRSHHTTSTGTAPTPAARATASSLTKLLTKGLSWQPPPYTPTPRFRLTFFICSVGFTSPMLFDERKYPYHLMLQKFFCSGGHDALFETFNWALSMGGKVPVSEGLEHTELPDGTGEFLDAWLMLVEKMVNPSTVLDSPHSLPAKMPGATSATPQFSALRFLIVTQKAAFSCIRSLWNRKPLKVYGGRMAESMLAILCHILRGEPVIQERLAKEREGSVRSEEDTGSSGPPGASGAPGAAGALGEGTSAAGVAGAGTTAGTAEEGSNSTPRREPQVNQAQLTQLMDMGFTREHAMEALLNTTTMEQATEYLLTHPPPLLSTQHLREITMSEEDQMMRAIAMSLGQEVSMEQRSDSPEEAARRREEEERRARERAEEEEARCLERFLEAEPLDSSELHAFTDTMLPGCFHLLDELPDTVYRLCDLLMTAIKRNGPEYRDLILRQVVNQVWDAADVLIKAAVPLTTSDTKTVSEWTRQMATLPQASSLATRILLLTLLFEELKLSCARIVESSGVLSVLIKLLEVVQPCLQAAKEQKDIQTPKWITPVLLLIDFYEKMAVSSKRRAQMNKYLQPNGNNWRWFDDRSGRWCSYSASNNSTIDSAWRAGETSVRFTAGRRRYTVQFNTMVQVNEETGNRRPVMLTVQRGPRAPKPSKLGSTADSEREEGEREQRAKTEETQTDTDSTSVAVEMAPPKEEAEQKESSSSGPPLLQDSSPVSVGIVVQGLSEDMTTVLIRACVSMISVPVDPDTLHATLRLCLRLTRTHHYAMMFAELKSTRMILGLTQSSGFNGFTPLVTLLFRHIIEDPATLRHTMEKSCADACPPSPPTASPFICSPVSTSLLSQVVRSAVTSGAGSTTSGVVSGSLGSREINYILRVLGPAACRHPEVFTETANSCVRIALPAPRGAGTASDDEFENFRIKGPNAVQLVKTTPLKLSPLPPIPDTIKEVLYDMLNALAAYHAPEEAERGEERLITVPGSQDLCQILQDVGDDVYQQYRLTRQGSDFDSQSAFHINCESFAFSGLPWRKVIQQLILLFPQTQVFAADGAVAESSQSGTPQGEASTPEEMREEKKEQEGERGASSEESRAAKAKASKPLMPTSTILRLLAELVRSYVGIATLIASYSYTAGQSELIKEDCSVLAFVLDHLLPHTQNSEDKDTPALARLFLASLAAAGTGTDAQVALVNEVKAALSRALAMAEGTEKHARLQAVMCIISTIMESCPSTSSFYSTATAKTQHNGMNNIIRLFLKKGLVNDLARVPHSLDLSSPNMANTVNAALKPLETLSRIVNQPSSLFGGKGGSSKNKTEHDAVGTARDSNSNTQDQGEAGEAEPVENRHRGQGTDGDLMDGEAEGDTVVIAGQPEVLSTQAMQVVENELVDLIDELLEQDAGTVNSTIIVGRSGEDESQEDVLMDEAPSNMSQASTLQANREDSMNILEPEDEEHTQEEDSSGSNEDEDSQDEEEEEEEEEEEDQDDEEGDEDDDDEGSEMELDEDFPDINAAPHIRFERFDRDDDLIIEFDNMFSNSADIPPSPGNIPSSHPLMVRHADHGSLTLGAAGTSSRLAQGMGRSQRTLRQLTANTGHTIHVHYPGNRQPNPPLILQRLLGPSAAADILQLSSSLPLQSRGRARLLVGNEDVHIIARSDDELLDDFFHEQSSTAGQAGTLSSIPTALTRWTDECKVLDAESMHDCVAVVKVPILQHLESLRDEELEERREKRRRQLAEEEEAKQNERSTSAGEESREQTLQGTAIGTVNGAAGSAAAEGEQVQGGVSSCLDPPRTSDGFLTAPPSGEVTPTAPHEQALVSLETAISQQVHQPIAELLLADSHADSLGALAGAVPQLSAPDRPNCEVEASQMEMSPAPTVGERGGGGALDAVREASLSPDIAESSEPVPVGVSQLEGSPMDTSSPASATQEESVPNSAQPNHMSQELSGSGDSGLTDRQTDADTGSTSVSSPGETMPRSDSADSQSQAIQEEPLPSTSNEEEDPLAGISLPEGVDPSFLAALPEDIRREVLQNQLGIRPPSRPSVSSSMSSSAAPVLGGGPGVTEVSPEFLAALPPAIQEEVLAQQRAEQQRRELSQQPPQGDQPLDPVTFIQTLPSELRRSVLEDMEDSVLAVMPPDIAAEAAALRREQEARQRQLMHERLFGHSSSSALSAILRSPAFTSRLGGNRGVQYTRLAVQRGGTFQMGGSANHSRPSSSNVDSLLRLRGRLLLDHEALSCLLVLLFVDEPKLNTSRLHRVLRNLCYHSQTRGWVIRSLLSILQRSSESELCLETARLDDARGKRTQGQGSAAASKGPSSQASMASSSSSSSSLELLNRVESRSSSQLSWLSVSMDAALGCRTNIFQIQRASGRKHAERHSAGGAVSSAGLGGGVSGAGGGVGCSGGGSTVHIHPQAAPVVCRHVLDTLIQLAKVFPSHFTQQRCKDPQSSSTSELDSRLCGSSTLAPGGVCRPGGAGQSNSSGAQGTLSSTHNSLGSGSGTPLGISTDFWDLLVKLDNMNVSRKGKASMKTVPLGALGEAEGAQLSLEASPLGQLMNMLSHPVIRRSSLLTEKLLRLLSLISIALPDNKATEVPAGHPVPQAPSTTPAVPASQGTTGVAATTGSQGATAGMAPAHAQPAPTPTPPTTTTTTTTTAAVSSTTTATSAAGKQKTVSSTDSETKLASTGLTEKQLQLSVEVLTSHSCSEEGLEDAANILLQLSRGDSQTRDTVLRLLLSGARHLGYTLCKQIGTLLAELREYNLEQQRRARADTQSPEAAHEDPSLTTRLKGKMTSRFDGSESVVIVAAQKRTLGGRELQLPCMSSLTSKTSTQKFFLRVLQVIIQLREDTRRANKKAKQTGRLSSTSLGSASSIQAAVRQLEAEADAIIQMVREGQRARRLQQAPLPSSSSSSSSAAATAAAAAAAAAAGSSAAAGHAPSTGHAPNTAATNNPPTGPASSATSEAHSATEAPAAQRDDSPMDVDQPSPSEQDQAPIGEEGSGQQEQDERLPELPLLSEQLLLDELWDMLGECLKELEESHDQHAVLVLQPAVEAFFLVHATERESKPPVRDTRESQLSHIKDEPPPLSPAPLTPATPSSLDPFFSREPSSMHISSNLPPDTQKFLRFAETHRTVLNQILRQSTTHLADGPFAVLVDYIRILDFDVKRKYFRQELERLDEGLRKEDMAVHVRRDHVFEDSYRELHRKSPEDMKNRLYIVFEGEEGQDAGGLLREWYMIISREMFNPMYALFRTSPGDRVTYTINPSSHCNPNHLSYFKFVGRVVAKAVYDNRLLECYFTRSFYKHILGKSVRYTDMESEDYPFFQGLVYLLENDVSTLGYELTFSTEVQEFGVCEVRDLKPNGANILVTEENKKEYVHLVCQMKMTGAIRKQLAAFLEGFYEIIPKRLISIFTEQELELLISGLPTIDIDDLKANTEYHKYQSSSIQIQWFWRALRSFDQADRAKFLQFVTGTSKVPLQGFAALEGMNGIQKFQIHRDDRSTDRLPSAHTWYPCLPNPSPSASSFTPCPTLSLSRHHGSMRFCAAHASTSSNLSSLQGRPAPLPGVQHCQATAEPLSRLLLLLNRHQR</sequence>
<feature type="region of interest" description="Disordered" evidence="13">
    <location>
        <begin position="1028"/>
        <end position="1091"/>
    </location>
</feature>
<dbReference type="SMART" id="SM00678">
    <property type="entry name" value="WWE"/>
    <property type="match status" value="1"/>
</dbReference>
<dbReference type="Pfam" id="PF02825">
    <property type="entry name" value="WWE"/>
    <property type="match status" value="1"/>
</dbReference>
<dbReference type="FunFam" id="1.10.8.10:FF:000019">
    <property type="entry name" value="Putative e3 ubiquitin-protein ligase huwe1 isoform x2"/>
    <property type="match status" value="1"/>
</dbReference>
<dbReference type="FunFam" id="3.30.2160.10:FF:000007">
    <property type="entry name" value="E3 ubiquitin-protein ligase HUWE1 isoform X2"/>
    <property type="match status" value="1"/>
</dbReference>
<evidence type="ECO:0000313" key="18">
    <source>
        <dbReference type="Proteomes" id="UP001239994"/>
    </source>
</evidence>
<evidence type="ECO:0000256" key="4">
    <source>
        <dbReference type="ARBA" id="ARBA00012485"/>
    </source>
</evidence>
<keyword evidence="8 12" id="KW-0833">Ubl conjugation pathway</keyword>
<dbReference type="Pfam" id="PF06012">
    <property type="entry name" value="DUF908"/>
    <property type="match status" value="1"/>
</dbReference>
<feature type="compositionally biased region" description="Polar residues" evidence="13">
    <location>
        <begin position="792"/>
        <end position="806"/>
    </location>
</feature>
<dbReference type="InterPro" id="IPR009060">
    <property type="entry name" value="UBA-like_sf"/>
</dbReference>
<dbReference type="InterPro" id="IPR025527">
    <property type="entry name" value="HUWE1/Rev1_UBM"/>
</dbReference>
<dbReference type="Gene3D" id="3.30.2410.10">
    <property type="entry name" value="Hect, E3 ligase catalytic domain"/>
    <property type="match status" value="1"/>
</dbReference>
<keyword evidence="6" id="KW-0808">Transferase</keyword>
<feature type="compositionally biased region" description="Polar residues" evidence="13">
    <location>
        <begin position="3608"/>
        <end position="3617"/>
    </location>
</feature>
<dbReference type="InterPro" id="IPR018123">
    <property type="entry name" value="WWE-dom_subgr"/>
</dbReference>
<feature type="compositionally biased region" description="Basic and acidic residues" evidence="13">
    <location>
        <begin position="1831"/>
        <end position="1840"/>
    </location>
</feature>
<evidence type="ECO:0000256" key="5">
    <source>
        <dbReference type="ARBA" id="ARBA00022553"/>
    </source>
</evidence>
<feature type="compositionally biased region" description="Basic and acidic residues" evidence="13">
    <location>
        <begin position="1489"/>
        <end position="1517"/>
    </location>
</feature>
<feature type="region of interest" description="Disordered" evidence="13">
    <location>
        <begin position="2431"/>
        <end position="2489"/>
    </location>
</feature>
<feature type="region of interest" description="Disordered" evidence="13">
    <location>
        <begin position="3207"/>
        <end position="3232"/>
    </location>
</feature>
<dbReference type="InterPro" id="IPR037197">
    <property type="entry name" value="WWE_dom_sf"/>
</dbReference>
<dbReference type="Gene3D" id="6.10.250.1630">
    <property type="match status" value="1"/>
</dbReference>
<dbReference type="InterPro" id="IPR004170">
    <property type="entry name" value="WWE_dom"/>
</dbReference>
<feature type="region of interest" description="Disordered" evidence="13">
    <location>
        <begin position="3422"/>
        <end position="3448"/>
    </location>
</feature>
<feature type="compositionally biased region" description="Low complexity" evidence="13">
    <location>
        <begin position="3219"/>
        <end position="3231"/>
    </location>
</feature>
<dbReference type="EC" id="2.3.2.26" evidence="4"/>
<comment type="catalytic activity">
    <reaction evidence="1">
        <text>S-ubiquitinyl-[E2 ubiquitin-conjugating enzyme]-L-cysteine + [acceptor protein]-L-lysine = [E2 ubiquitin-conjugating enzyme]-L-cysteine + N(6)-ubiquitinyl-[acceptor protein]-L-lysine.</text>
        <dbReference type="EC" id="2.3.2.26"/>
    </reaction>
</comment>
<feature type="region of interest" description="Disordered" evidence="13">
    <location>
        <begin position="2855"/>
        <end position="2884"/>
    </location>
</feature>
<dbReference type="GO" id="GO:0000209">
    <property type="term" value="P:protein polyubiquitination"/>
    <property type="evidence" value="ECO:0007669"/>
    <property type="project" value="TreeGrafter"/>
</dbReference>
<feature type="region of interest" description="Disordered" evidence="13">
    <location>
        <begin position="3158"/>
        <end position="3184"/>
    </location>
</feature>
<dbReference type="PANTHER" id="PTHR11254:SF67">
    <property type="entry name" value="E3 UBIQUITIN-PROTEIN LIGASE HUWE1"/>
    <property type="match status" value="1"/>
</dbReference>
<feature type="compositionally biased region" description="Low complexity" evidence="13">
    <location>
        <begin position="1366"/>
        <end position="1405"/>
    </location>
</feature>
<evidence type="ECO:0000256" key="9">
    <source>
        <dbReference type="ARBA" id="ARBA00023204"/>
    </source>
</evidence>
<comment type="caution">
    <text evidence="17">The sequence shown here is derived from an EMBL/GenBank/DDBJ whole genome shotgun (WGS) entry which is preliminary data.</text>
</comment>
<protein>
    <recommendedName>
        <fullName evidence="4">HECT-type E3 ubiquitin transferase</fullName>
        <ecNumber evidence="4">2.3.2.26</ecNumber>
    </recommendedName>
</protein>
<dbReference type="PROSITE" id="PS50237">
    <property type="entry name" value="HECT"/>
    <property type="match status" value="1"/>
</dbReference>
<dbReference type="FunFam" id="3.30.720.50:FF:000002">
    <property type="entry name" value="Putative e3 ubiquitin-protein ligase huwe1 isoform x2"/>
    <property type="match status" value="1"/>
</dbReference>
<feature type="region of interest" description="Disordered" evidence="13">
    <location>
        <begin position="2186"/>
        <end position="2232"/>
    </location>
</feature>
<dbReference type="Proteomes" id="UP001239994">
    <property type="component" value="Unassembled WGS sequence"/>
</dbReference>
<dbReference type="CDD" id="cd00078">
    <property type="entry name" value="HECTc"/>
    <property type="match status" value="1"/>
</dbReference>
<feature type="compositionally biased region" description="Basic and acidic residues" evidence="13">
    <location>
        <begin position="1804"/>
        <end position="1815"/>
    </location>
</feature>
<gene>
    <name evidence="17" type="ORF">P4O66_022506</name>
</gene>
<feature type="domain" description="WWE" evidence="16">
    <location>
        <begin position="1701"/>
        <end position="1780"/>
    </location>
</feature>
<dbReference type="PROSITE" id="PS50918">
    <property type="entry name" value="WWE"/>
    <property type="match status" value="1"/>
</dbReference>
<feature type="compositionally biased region" description="Basic and acidic residues" evidence="13">
    <location>
        <begin position="4182"/>
        <end position="4203"/>
    </location>
</feature>
<dbReference type="GO" id="GO:0061025">
    <property type="term" value="P:membrane fusion"/>
    <property type="evidence" value="ECO:0007669"/>
    <property type="project" value="TreeGrafter"/>
</dbReference>
<feature type="compositionally biased region" description="Low complexity" evidence="13">
    <location>
        <begin position="4053"/>
        <end position="4093"/>
    </location>
</feature>
<feature type="compositionally biased region" description="Polar residues" evidence="13">
    <location>
        <begin position="3085"/>
        <end position="3096"/>
    </location>
</feature>
<dbReference type="CDD" id="cd14288">
    <property type="entry name" value="UBA_HUWE1"/>
    <property type="match status" value="1"/>
</dbReference>
<evidence type="ECO:0000256" key="12">
    <source>
        <dbReference type="PROSITE-ProRule" id="PRU00104"/>
    </source>
</evidence>
<evidence type="ECO:0000256" key="13">
    <source>
        <dbReference type="SAM" id="MobiDB-lite"/>
    </source>
</evidence>
<feature type="region of interest" description="Disordered" evidence="13">
    <location>
        <begin position="3713"/>
        <end position="3806"/>
    </location>
</feature>
<dbReference type="Pfam" id="PF22562">
    <property type="entry name" value="UBA_7"/>
    <property type="match status" value="1"/>
</dbReference>
<dbReference type="InterPro" id="IPR000569">
    <property type="entry name" value="HECT_dom"/>
</dbReference>
<feature type="compositionally biased region" description="Polar residues" evidence="13">
    <location>
        <begin position="3792"/>
        <end position="3806"/>
    </location>
</feature>
<feature type="compositionally biased region" description="Low complexity" evidence="13">
    <location>
        <begin position="3979"/>
        <end position="3990"/>
    </location>
</feature>
<dbReference type="GO" id="GO:0005634">
    <property type="term" value="C:nucleus"/>
    <property type="evidence" value="ECO:0007669"/>
    <property type="project" value="UniProtKB-SubCell"/>
</dbReference>
<evidence type="ECO:0000256" key="3">
    <source>
        <dbReference type="ARBA" id="ARBA00004906"/>
    </source>
</evidence>
<feature type="region of interest" description="Disordered" evidence="13">
    <location>
        <begin position="2578"/>
        <end position="2642"/>
    </location>
</feature>
<feature type="region of interest" description="Disordered" evidence="13">
    <location>
        <begin position="2978"/>
        <end position="3144"/>
    </location>
</feature>
<evidence type="ECO:0000259" key="14">
    <source>
        <dbReference type="PROSITE" id="PS50030"/>
    </source>
</evidence>
<feature type="compositionally biased region" description="Acidic residues" evidence="13">
    <location>
        <begin position="2578"/>
        <end position="2635"/>
    </location>
</feature>
<feature type="region of interest" description="Disordered" evidence="13">
    <location>
        <begin position="503"/>
        <end position="530"/>
    </location>
</feature>
<dbReference type="FunFam" id="3.90.1750.10:FF:000003">
    <property type="entry name" value="E3 ubiquitin-protein ligase UPL1"/>
    <property type="match status" value="1"/>
</dbReference>
<evidence type="ECO:0000313" key="17">
    <source>
        <dbReference type="EMBL" id="KAK1801874.1"/>
    </source>
</evidence>
<feature type="region of interest" description="Disordered" evidence="13">
    <location>
        <begin position="3970"/>
        <end position="3990"/>
    </location>
</feature>
<dbReference type="GO" id="GO:0000139">
    <property type="term" value="C:Golgi membrane"/>
    <property type="evidence" value="ECO:0007669"/>
    <property type="project" value="TreeGrafter"/>
</dbReference>
<feature type="compositionally biased region" description="Low complexity" evidence="13">
    <location>
        <begin position="3439"/>
        <end position="3448"/>
    </location>
</feature>
<feature type="compositionally biased region" description="Polar residues" evidence="13">
    <location>
        <begin position="2871"/>
        <end position="2884"/>
    </location>
</feature>
<comment type="similarity">
    <text evidence="11">Belongs to the UPL family. TOM1/PTR1 subfamily.</text>
</comment>
<keyword evidence="7" id="KW-0227">DNA damage</keyword>
<evidence type="ECO:0000256" key="10">
    <source>
        <dbReference type="ARBA" id="ARBA00023242"/>
    </source>
</evidence>
<feature type="domain" description="HECT" evidence="15">
    <location>
        <begin position="4326"/>
        <end position="4636"/>
    </location>
</feature>
<dbReference type="GO" id="GO:0006284">
    <property type="term" value="P:base-excision repair"/>
    <property type="evidence" value="ECO:0007669"/>
    <property type="project" value="TreeGrafter"/>
</dbReference>
<feature type="compositionally biased region" description="Low complexity" evidence="13">
    <location>
        <begin position="3767"/>
        <end position="3788"/>
    </location>
</feature>
<feature type="compositionally biased region" description="Polar residues" evidence="13">
    <location>
        <begin position="2454"/>
        <end position="2463"/>
    </location>
</feature>
<dbReference type="Pfam" id="PF00632">
    <property type="entry name" value="HECT"/>
    <property type="match status" value="1"/>
</dbReference>
<dbReference type="PANTHER" id="PTHR11254">
    <property type="entry name" value="HECT DOMAIN UBIQUITIN-PROTEIN LIGASE"/>
    <property type="match status" value="1"/>
</dbReference>
<evidence type="ECO:0000256" key="8">
    <source>
        <dbReference type="ARBA" id="ARBA00022786"/>
    </source>
</evidence>
<dbReference type="Gene3D" id="3.30.2160.10">
    <property type="entry name" value="Hect, E3 ligase catalytic domain"/>
    <property type="match status" value="1"/>
</dbReference>
<dbReference type="PROSITE" id="PS50030">
    <property type="entry name" value="UBA"/>
    <property type="match status" value="1"/>
</dbReference>
<evidence type="ECO:0000259" key="16">
    <source>
        <dbReference type="PROSITE" id="PS50918"/>
    </source>
</evidence>
<evidence type="ECO:0000256" key="7">
    <source>
        <dbReference type="ARBA" id="ARBA00022763"/>
    </source>
</evidence>
<dbReference type="SMART" id="SM00165">
    <property type="entry name" value="UBA"/>
    <property type="match status" value="1"/>
</dbReference>
<evidence type="ECO:0000256" key="6">
    <source>
        <dbReference type="ARBA" id="ARBA00022679"/>
    </source>
</evidence>
<feature type="compositionally biased region" description="Pro residues" evidence="13">
    <location>
        <begin position="4204"/>
        <end position="4213"/>
    </location>
</feature>
<dbReference type="InterPro" id="IPR041918">
    <property type="entry name" value="UBA_HUWE1"/>
</dbReference>
<dbReference type="Gene3D" id="3.90.1750.10">
    <property type="entry name" value="Hect, E3 ligase catalytic domains"/>
    <property type="match status" value="1"/>
</dbReference>
<dbReference type="InterPro" id="IPR035983">
    <property type="entry name" value="Hect_E3_ubiquitin_ligase"/>
</dbReference>
<comment type="pathway">
    <text evidence="3">Protein modification; protein ubiquitination.</text>
</comment>
<feature type="region of interest" description="Disordered" evidence="13">
    <location>
        <begin position="4182"/>
        <end position="4231"/>
    </location>
</feature>
<dbReference type="Pfam" id="PF06025">
    <property type="entry name" value="DUF913"/>
    <property type="match status" value="1"/>
</dbReference>
<accession>A0AAD9E2F7</accession>
<dbReference type="SMART" id="SM00119">
    <property type="entry name" value="HECTc"/>
    <property type="match status" value="1"/>
</dbReference>
<evidence type="ECO:0000256" key="2">
    <source>
        <dbReference type="ARBA" id="ARBA00004123"/>
    </source>
</evidence>
<name>A0AAD9E2F7_9TELE</name>
<feature type="compositionally biased region" description="Acidic residues" evidence="13">
    <location>
        <begin position="779"/>
        <end position="788"/>
    </location>
</feature>
<feature type="region of interest" description="Disordered" evidence="13">
    <location>
        <begin position="1769"/>
        <end position="1852"/>
    </location>
</feature>
<feature type="compositionally biased region" description="Basic and acidic residues" evidence="13">
    <location>
        <begin position="1353"/>
        <end position="1363"/>
    </location>
</feature>
<feature type="region of interest" description="Disordered" evidence="13">
    <location>
        <begin position="1484"/>
        <end position="1517"/>
    </location>
</feature>
<evidence type="ECO:0000256" key="11">
    <source>
        <dbReference type="ARBA" id="ARBA00034494"/>
    </source>
</evidence>
<feature type="region of interest" description="Disordered" evidence="13">
    <location>
        <begin position="2896"/>
        <end position="2935"/>
    </location>
</feature>
<dbReference type="SUPFAM" id="SSF48371">
    <property type="entry name" value="ARM repeat"/>
    <property type="match status" value="1"/>
</dbReference>
<keyword evidence="10" id="KW-0539">Nucleus</keyword>
<evidence type="ECO:0000259" key="15">
    <source>
        <dbReference type="PROSITE" id="PS50237"/>
    </source>
</evidence>
<feature type="domain" description="UBA" evidence="14">
    <location>
        <begin position="1415"/>
        <end position="1454"/>
    </location>
</feature>
<feature type="compositionally biased region" description="Low complexity" evidence="13">
    <location>
        <begin position="3166"/>
        <end position="3179"/>
    </location>
</feature>
<keyword evidence="5" id="KW-0597">Phosphoprotein</keyword>
<dbReference type="GO" id="GO:0006511">
    <property type="term" value="P:ubiquitin-dependent protein catabolic process"/>
    <property type="evidence" value="ECO:0007669"/>
    <property type="project" value="TreeGrafter"/>
</dbReference>
<feature type="compositionally biased region" description="Low complexity" evidence="13">
    <location>
        <begin position="2896"/>
        <end position="2910"/>
    </location>
</feature>
<dbReference type="GO" id="GO:0007030">
    <property type="term" value="P:Golgi organization"/>
    <property type="evidence" value="ECO:0007669"/>
    <property type="project" value="TreeGrafter"/>
</dbReference>
<dbReference type="GO" id="GO:0061630">
    <property type="term" value="F:ubiquitin protein ligase activity"/>
    <property type="evidence" value="ECO:0007669"/>
    <property type="project" value="UniProtKB-EC"/>
</dbReference>
<feature type="compositionally biased region" description="Polar residues" evidence="13">
    <location>
        <begin position="2189"/>
        <end position="2200"/>
    </location>
</feature>
<feature type="region of interest" description="Disordered" evidence="13">
    <location>
        <begin position="3592"/>
        <end position="3620"/>
    </location>
</feature>
<dbReference type="InterPro" id="IPR015940">
    <property type="entry name" value="UBA"/>
</dbReference>
<dbReference type="SUPFAM" id="SSF117839">
    <property type="entry name" value="WWE domain"/>
    <property type="match status" value="1"/>
</dbReference>
<feature type="compositionally biased region" description="Low complexity" evidence="13">
    <location>
        <begin position="3732"/>
        <end position="3759"/>
    </location>
</feature>
<dbReference type="SUPFAM" id="SSF56204">
    <property type="entry name" value="Hect, E3 ligase catalytic domain"/>
    <property type="match status" value="1"/>
</dbReference>
<feature type="non-terminal residue" evidence="17">
    <location>
        <position position="4706"/>
    </location>
</feature>
<dbReference type="Gene3D" id="3.30.720.50">
    <property type="match status" value="1"/>
</dbReference>